<keyword evidence="11" id="KW-0413">Isomerase</keyword>
<dbReference type="PANTHER" id="PTHR47529">
    <property type="entry name" value="PEPTIDYL-PROLYL CIS-TRANS ISOMERASE D"/>
    <property type="match status" value="1"/>
</dbReference>
<evidence type="ECO:0000256" key="6">
    <source>
        <dbReference type="ARBA" id="ARBA00023136"/>
    </source>
</evidence>
<dbReference type="EMBL" id="JACCEV010000002">
    <property type="protein sequence ID" value="NYT86118.1"/>
    <property type="molecule type" value="Genomic_DNA"/>
</dbReference>
<evidence type="ECO:0000256" key="2">
    <source>
        <dbReference type="ARBA" id="ARBA00022475"/>
    </source>
</evidence>
<dbReference type="PANTHER" id="PTHR47529:SF1">
    <property type="entry name" value="PERIPLASMIC CHAPERONE PPID"/>
    <property type="match status" value="1"/>
</dbReference>
<accession>A0A853GSM5</accession>
<keyword evidence="5" id="KW-1133">Transmembrane helix</keyword>
<evidence type="ECO:0000256" key="3">
    <source>
        <dbReference type="ARBA" id="ARBA00022519"/>
    </source>
</evidence>
<proteinExistence type="inferred from homology"/>
<dbReference type="Proteomes" id="UP000554144">
    <property type="component" value="Unassembled WGS sequence"/>
</dbReference>
<dbReference type="PROSITE" id="PS50198">
    <property type="entry name" value="PPIC_PPIASE_2"/>
    <property type="match status" value="1"/>
</dbReference>
<organism evidence="13 14">
    <name type="scientific">Pollutimonas harenae</name>
    <dbReference type="NCBI Taxonomy" id="657015"/>
    <lineage>
        <taxon>Bacteria</taxon>
        <taxon>Pseudomonadati</taxon>
        <taxon>Pseudomonadota</taxon>
        <taxon>Betaproteobacteria</taxon>
        <taxon>Burkholderiales</taxon>
        <taxon>Alcaligenaceae</taxon>
        <taxon>Pollutimonas</taxon>
    </lineage>
</organism>
<evidence type="ECO:0000259" key="12">
    <source>
        <dbReference type="PROSITE" id="PS50198"/>
    </source>
</evidence>
<comment type="caution">
    <text evidence="13">The sequence shown here is derived from an EMBL/GenBank/DDBJ whole genome shotgun (WGS) entry which is preliminary data.</text>
</comment>
<dbReference type="OrthoDB" id="9812372at2"/>
<protein>
    <recommendedName>
        <fullName evidence="9">Periplasmic chaperone PpiD</fullName>
    </recommendedName>
    <alternativeName>
        <fullName evidence="10">Periplasmic folding chaperone</fullName>
    </alternativeName>
</protein>
<keyword evidence="4" id="KW-0812">Transmembrane</keyword>
<dbReference type="GO" id="GO:0005886">
    <property type="term" value="C:plasma membrane"/>
    <property type="evidence" value="ECO:0007669"/>
    <property type="project" value="UniProtKB-SubCell"/>
</dbReference>
<keyword evidence="11" id="KW-0697">Rotamase</keyword>
<reference evidence="13 14" key="1">
    <citation type="submission" date="2020-07" db="EMBL/GenBank/DDBJ databases">
        <title>Taxonomic revisions and descriptions of new bacterial species based on genomic comparisons in the high-G+C-content subgroup of the family Alcaligenaceae.</title>
        <authorList>
            <person name="Szabo A."/>
            <person name="Felfoldi T."/>
        </authorList>
    </citation>
    <scope>NUCLEOTIDE SEQUENCE [LARGE SCALE GENOMIC DNA]</scope>
    <source>
        <strain evidence="13 14">DSM 25667</strain>
    </source>
</reference>
<dbReference type="Gene3D" id="3.10.50.40">
    <property type="match status" value="1"/>
</dbReference>
<gene>
    <name evidence="13" type="ORF">H0A62_10925</name>
</gene>
<dbReference type="InterPro" id="IPR027304">
    <property type="entry name" value="Trigger_fact/SurA_dom_sf"/>
</dbReference>
<dbReference type="AlphaFoldDB" id="A0A853GSM5"/>
<keyword evidence="6" id="KW-0472">Membrane</keyword>
<evidence type="ECO:0000256" key="4">
    <source>
        <dbReference type="ARBA" id="ARBA00022692"/>
    </source>
</evidence>
<evidence type="ECO:0000256" key="11">
    <source>
        <dbReference type="PROSITE-ProRule" id="PRU00278"/>
    </source>
</evidence>
<keyword evidence="14" id="KW-1185">Reference proteome</keyword>
<comment type="similarity">
    <text evidence="8">Belongs to the PpiD chaperone family.</text>
</comment>
<keyword evidence="3" id="KW-0997">Cell inner membrane</keyword>
<dbReference type="Pfam" id="PF00639">
    <property type="entry name" value="Rotamase"/>
    <property type="match status" value="1"/>
</dbReference>
<dbReference type="Pfam" id="PF13624">
    <property type="entry name" value="SurA_N_3"/>
    <property type="match status" value="1"/>
</dbReference>
<comment type="subcellular location">
    <subcellularLocation>
        <location evidence="1">Cell inner membrane</location>
        <topology evidence="1">Single-pass type II membrane protein</topology>
        <orientation evidence="1">Periplasmic side</orientation>
    </subcellularLocation>
</comment>
<keyword evidence="7" id="KW-0143">Chaperone</keyword>
<dbReference type="RefSeq" id="WP_130039651.1">
    <property type="nucleotide sequence ID" value="NZ_JACCEV010000002.1"/>
</dbReference>
<sequence length="655" mass="70816">MFDFIRTHQRLMQLVLLVLILPSFVLIGVSGYTNYVSGDHDIVTLGDTSITQQDFDQARRNQLQQLQQSSQGAFDPAILDSPAARSALLESLIDRTVLVETAAKERFSVSDTVLRQTIASMPQLQVDGQFSAERYNDVLASAGLTTRDFEQGQRGELALSRVLGPVTLTASVPSVVTDKLKQALSEQRTVRLLPFPSSDQEAGVEISDGDIQAWYDKNKQSLELPEQVSAQYLLLNEEAAMANLPQVSNEDLQKYYEQNKARYVQPARVNVSHIQVNVPADASEAQKAEALSKAQDIAKKAQAEPASFVELAQKESQDAGTAKDGGKLGWITQGSWPAPLEQVVFGLKAGQVSDAVEGPGGYHVFLANEVQAEKGESFEEAKAKVQTEVSRQLGADRYAEMATKLTSLVYDNPDSLQAAADELGLKVKTAAGIARDHLLASDQVPANAASASEDATLLDDVRVRRALFSPQVLNEKQNSGVIEISPDTMMVVRVENVTPAHVPELAQVSGHIREQLKAEQALLAAEQAGQAALGTFKKQDISQVPEGFGTPLEISRIDPQGLDQSVTDAAFNVPTETLPVYTGVKGSQGYVLVRVESVKPGEVDNPLLAGLPMQLNQAWGQAEEQAVLQAMRKQANVTLLPEAQAALTGEDESQN</sequence>
<feature type="domain" description="PpiC" evidence="12">
    <location>
        <begin position="266"/>
        <end position="369"/>
    </location>
</feature>
<evidence type="ECO:0000256" key="7">
    <source>
        <dbReference type="ARBA" id="ARBA00023186"/>
    </source>
</evidence>
<evidence type="ECO:0000256" key="8">
    <source>
        <dbReference type="ARBA" id="ARBA00038408"/>
    </source>
</evidence>
<evidence type="ECO:0000313" key="13">
    <source>
        <dbReference type="EMBL" id="NYT86118.1"/>
    </source>
</evidence>
<dbReference type="InterPro" id="IPR000297">
    <property type="entry name" value="PPIase_PpiC"/>
</dbReference>
<dbReference type="Gene3D" id="1.10.4030.10">
    <property type="entry name" value="Porin chaperone SurA, peptide-binding domain"/>
    <property type="match status" value="1"/>
</dbReference>
<evidence type="ECO:0000313" key="14">
    <source>
        <dbReference type="Proteomes" id="UP000554144"/>
    </source>
</evidence>
<dbReference type="InterPro" id="IPR046357">
    <property type="entry name" value="PPIase_dom_sf"/>
</dbReference>
<keyword evidence="2" id="KW-1003">Cell membrane</keyword>
<evidence type="ECO:0000256" key="9">
    <source>
        <dbReference type="ARBA" id="ARBA00040743"/>
    </source>
</evidence>
<evidence type="ECO:0000256" key="5">
    <source>
        <dbReference type="ARBA" id="ARBA00022989"/>
    </source>
</evidence>
<dbReference type="InterPro" id="IPR052029">
    <property type="entry name" value="PpiD_chaperone"/>
</dbReference>
<evidence type="ECO:0000256" key="1">
    <source>
        <dbReference type="ARBA" id="ARBA00004382"/>
    </source>
</evidence>
<name>A0A853GSM5_9BURK</name>
<dbReference type="GO" id="GO:0003755">
    <property type="term" value="F:peptidyl-prolyl cis-trans isomerase activity"/>
    <property type="evidence" value="ECO:0007669"/>
    <property type="project" value="UniProtKB-KW"/>
</dbReference>
<dbReference type="SUPFAM" id="SSF109998">
    <property type="entry name" value="Triger factor/SurA peptide-binding domain-like"/>
    <property type="match status" value="1"/>
</dbReference>
<evidence type="ECO:0000256" key="10">
    <source>
        <dbReference type="ARBA" id="ARBA00042775"/>
    </source>
</evidence>
<dbReference type="SUPFAM" id="SSF54534">
    <property type="entry name" value="FKBP-like"/>
    <property type="match status" value="1"/>
</dbReference>